<keyword evidence="4 6" id="KW-1133">Transmembrane helix</keyword>
<evidence type="ECO:0000256" key="6">
    <source>
        <dbReference type="SAM" id="Phobius"/>
    </source>
</evidence>
<gene>
    <name evidence="7" type="ORF">CPEL01642_LOCUS16966</name>
</gene>
<evidence type="ECO:0000256" key="5">
    <source>
        <dbReference type="ARBA" id="ARBA00023136"/>
    </source>
</evidence>
<proteinExistence type="inferred from homology"/>
<evidence type="ECO:0000256" key="3">
    <source>
        <dbReference type="ARBA" id="ARBA00022692"/>
    </source>
</evidence>
<feature type="transmembrane region" description="Helical" evidence="6">
    <location>
        <begin position="97"/>
        <end position="118"/>
    </location>
</feature>
<evidence type="ECO:0000256" key="2">
    <source>
        <dbReference type="ARBA" id="ARBA00006948"/>
    </source>
</evidence>
<protein>
    <submittedName>
        <fullName evidence="7">Uncharacterized protein</fullName>
    </submittedName>
</protein>
<name>A0A7S0LIA5_9EUKA</name>
<evidence type="ECO:0000313" key="7">
    <source>
        <dbReference type="EMBL" id="CAD8613586.1"/>
    </source>
</evidence>
<dbReference type="GO" id="GO:0016020">
    <property type="term" value="C:membrane"/>
    <property type="evidence" value="ECO:0007669"/>
    <property type="project" value="UniProtKB-SubCell"/>
</dbReference>
<comment type="subcellular location">
    <subcellularLocation>
        <location evidence="1">Membrane</location>
        <topology evidence="1">Multi-pass membrane protein</topology>
    </subcellularLocation>
</comment>
<evidence type="ECO:0000256" key="1">
    <source>
        <dbReference type="ARBA" id="ARBA00004141"/>
    </source>
</evidence>
<dbReference type="EMBL" id="HBEY01035507">
    <property type="protein sequence ID" value="CAD8613586.1"/>
    <property type="molecule type" value="Transcribed_RNA"/>
</dbReference>
<dbReference type="InterPro" id="IPR006904">
    <property type="entry name" value="DUF716"/>
</dbReference>
<feature type="transmembrane region" description="Helical" evidence="6">
    <location>
        <begin position="31"/>
        <end position="53"/>
    </location>
</feature>
<keyword evidence="3 6" id="KW-0812">Transmembrane</keyword>
<sequence>MYLCFVLLGLTELCGVLVLRYRPDDAASNDLARAAALGATALGWGVSCVSMLFHSAGQDGVWSRAHLILALFAGGACAAAAVEVAAVPVGSARFAPIVRTACVILQGTWYLQIASMIGRKDVWVGDHMALHALPVEMNFHLLTVAFSLLATYGLVGLVGAARGGDLGGDEHPDRHRRKIHPSADVLSDDQLLLVAASQAAEGE</sequence>
<reference evidence="7" key="1">
    <citation type="submission" date="2021-01" db="EMBL/GenBank/DDBJ databases">
        <authorList>
            <person name="Corre E."/>
            <person name="Pelletier E."/>
            <person name="Niang G."/>
            <person name="Scheremetjew M."/>
            <person name="Finn R."/>
            <person name="Kale V."/>
            <person name="Holt S."/>
            <person name="Cochrane G."/>
            <person name="Meng A."/>
            <person name="Brown T."/>
            <person name="Cohen L."/>
        </authorList>
    </citation>
    <scope>NUCLEOTIDE SEQUENCE</scope>
    <source>
        <strain evidence="7">PLY182g</strain>
    </source>
</reference>
<accession>A0A7S0LIA5</accession>
<feature type="transmembrane region" description="Helical" evidence="6">
    <location>
        <begin position="139"/>
        <end position="161"/>
    </location>
</feature>
<feature type="transmembrane region" description="Helical" evidence="6">
    <location>
        <begin position="65"/>
        <end position="85"/>
    </location>
</feature>
<organism evidence="7">
    <name type="scientific">Coccolithus braarudii</name>
    <dbReference type="NCBI Taxonomy" id="221442"/>
    <lineage>
        <taxon>Eukaryota</taxon>
        <taxon>Haptista</taxon>
        <taxon>Haptophyta</taxon>
        <taxon>Prymnesiophyceae</taxon>
        <taxon>Coccolithales</taxon>
        <taxon>Coccolithaceae</taxon>
        <taxon>Coccolithus</taxon>
    </lineage>
</organism>
<keyword evidence="5 6" id="KW-0472">Membrane</keyword>
<comment type="similarity">
    <text evidence="2">Belongs to the TMEM45 family.</text>
</comment>
<dbReference type="AlphaFoldDB" id="A0A7S0LIA5"/>
<dbReference type="Pfam" id="PF04819">
    <property type="entry name" value="DUF716"/>
    <property type="match status" value="1"/>
</dbReference>
<evidence type="ECO:0000256" key="4">
    <source>
        <dbReference type="ARBA" id="ARBA00022989"/>
    </source>
</evidence>